<keyword evidence="4" id="KW-1185">Reference proteome</keyword>
<dbReference type="Proteomes" id="UP000436088">
    <property type="component" value="Unassembled WGS sequence"/>
</dbReference>
<evidence type="ECO:0000256" key="2">
    <source>
        <dbReference type="SAM" id="SignalP"/>
    </source>
</evidence>
<keyword evidence="1" id="KW-0812">Transmembrane</keyword>
<name>A0A6A3C820_HIBSY</name>
<evidence type="ECO:0000313" key="4">
    <source>
        <dbReference type="Proteomes" id="UP000436088"/>
    </source>
</evidence>
<evidence type="ECO:0000313" key="3">
    <source>
        <dbReference type="EMBL" id="KAE8723282.1"/>
    </source>
</evidence>
<keyword evidence="2" id="KW-0732">Signal</keyword>
<feature type="transmembrane region" description="Helical" evidence="1">
    <location>
        <begin position="45"/>
        <end position="64"/>
    </location>
</feature>
<dbReference type="Pfam" id="PF06376">
    <property type="entry name" value="AGP"/>
    <property type="match status" value="1"/>
</dbReference>
<proteinExistence type="predicted"/>
<protein>
    <submittedName>
        <fullName evidence="3">Arabinogalactan peptide 16</fullName>
    </submittedName>
</protein>
<dbReference type="InterPro" id="IPR009424">
    <property type="entry name" value="AGP16/20/22/41"/>
</dbReference>
<accession>A0A6A3C820</accession>
<feature type="chain" id="PRO_5025380655" evidence="2">
    <location>
        <begin position="30"/>
        <end position="81"/>
    </location>
</feature>
<dbReference type="OrthoDB" id="777504at2759"/>
<evidence type="ECO:0000256" key="1">
    <source>
        <dbReference type="SAM" id="Phobius"/>
    </source>
</evidence>
<reference evidence="3" key="1">
    <citation type="submission" date="2019-09" db="EMBL/GenBank/DDBJ databases">
        <title>Draft genome information of white flower Hibiscus syriacus.</title>
        <authorList>
            <person name="Kim Y.-M."/>
        </authorList>
    </citation>
    <scope>NUCLEOTIDE SEQUENCE [LARGE SCALE GENOMIC DNA]</scope>
    <source>
        <strain evidence="3">YM2019G1</strain>
    </source>
</reference>
<feature type="signal peptide" evidence="2">
    <location>
        <begin position="1"/>
        <end position="29"/>
    </location>
</feature>
<organism evidence="3 4">
    <name type="scientific">Hibiscus syriacus</name>
    <name type="common">Rose of Sharon</name>
    <dbReference type="NCBI Taxonomy" id="106335"/>
    <lineage>
        <taxon>Eukaryota</taxon>
        <taxon>Viridiplantae</taxon>
        <taxon>Streptophyta</taxon>
        <taxon>Embryophyta</taxon>
        <taxon>Tracheophyta</taxon>
        <taxon>Spermatophyta</taxon>
        <taxon>Magnoliopsida</taxon>
        <taxon>eudicotyledons</taxon>
        <taxon>Gunneridae</taxon>
        <taxon>Pentapetalae</taxon>
        <taxon>rosids</taxon>
        <taxon>malvids</taxon>
        <taxon>Malvales</taxon>
        <taxon>Malvaceae</taxon>
        <taxon>Malvoideae</taxon>
        <taxon>Hibiscus</taxon>
    </lineage>
</organism>
<gene>
    <name evidence="3" type="ORF">F3Y22_tig00012523pilonHSYRG00111</name>
</gene>
<dbReference type="EMBL" id="VEPZ02000534">
    <property type="protein sequence ID" value="KAE8723282.1"/>
    <property type="molecule type" value="Genomic_DNA"/>
</dbReference>
<comment type="caution">
    <text evidence="3">The sequence shown here is derived from an EMBL/GenBank/DDBJ whole genome shotgun (WGS) entry which is preliminary data.</text>
</comment>
<sequence>MAGISSGALTGVVVILALDFAIVSPYVEAQSAAPAPSPTSDGTSIDQGIAYVLMLVALMLTYLIHPLDASSYSFFYNNSLA</sequence>
<keyword evidence="1" id="KW-1133">Transmembrane helix</keyword>
<dbReference type="PANTHER" id="PTHR33374">
    <property type="entry name" value="ARABINOGALACTAN PROTEIN 20"/>
    <property type="match status" value="1"/>
</dbReference>
<dbReference type="AlphaFoldDB" id="A0A6A3C820"/>
<keyword evidence="1" id="KW-0472">Membrane</keyword>